<proteinExistence type="predicted"/>
<feature type="region of interest" description="Disordered" evidence="2">
    <location>
        <begin position="776"/>
        <end position="804"/>
    </location>
</feature>
<feature type="region of interest" description="Disordered" evidence="2">
    <location>
        <begin position="649"/>
        <end position="759"/>
    </location>
</feature>
<accession>A0A640KP24</accession>
<dbReference type="Proteomes" id="UP000419144">
    <property type="component" value="Unassembled WGS sequence"/>
</dbReference>
<feature type="region of interest" description="Disordered" evidence="2">
    <location>
        <begin position="828"/>
        <end position="878"/>
    </location>
</feature>
<feature type="compositionally biased region" description="Basic and acidic residues" evidence="2">
    <location>
        <begin position="687"/>
        <end position="700"/>
    </location>
</feature>
<sequence>MPHVRSVSGADRGPSSDSSSSTDPPEGTSTELYRPVERQAAADDAATATSRAAGSHEMHHGRALSYSSEVDMHENAGTLMPTRKHVKKQAASPSSLRRCGQQHAVVSPSPPSSHVKSAATRAEQSTHPAVRFSSHREASPPSLLPSSKQNLEATSSSAFSQAPQTHAAPSSHSRGQRAGVIDNSGYHYSTRTRAPLQGSQLLPPSPPASSQQPLQRRSPYMNYQSTSNVTEATRNTTTAMPLLPAPLGTGSTPPSTPRQAEVGAAAASSAADVPEASNTSSTAQWQLSSPECHMHRSDGHVAQRGVVFEYASQAVTTLEQQYGDALQRLSTMHRLYDRLDAHNRTLASELKRVRQVSDVLQNGVAFHLYNSVRQVKHEMKLLKRYVELLSSSFSDQLHVLQQVIGEELPHGAEGRLQPIETRVSISTASGGACSLEGVSKAPSSVLDRHVNGARGAAGVGTQFYSEDYWWNIMSPHPIRPRSAAHTQAALRELETGICDDAVNGHGSGTTDDARVLSPPGHLPPSIDDSRENDRLMQSSGEALVSHRAYQQVQEALAEAQRRVIELTQASSNQQADYENRIAQLKAAHRAKEATLKEELTLQRRRVELAQGGELQPIALSTELSSPAGGPMPPVDVNQLVQLLREYLSRPPSEKQHAGALSAGSSPTETGRPLRHAIQKSVRSPLRRWTDANETTGEKDSPPASASASRTDDGNGDVRLSLDRTKQRVLRETARKSSSHHRTGTDSDRHMPDRYSSAAAARRVERARAALGCEAHDGERRQQGVRAHSGTRHKREVVATEAAGSTSTVRRSLAYDRLMDHAHAVSKSLEGHASHIERSAERTRPCTVNDAGGPSVPKRCSSRRWQSTSGAARDAPCDVGAGPEMLQSLLARVEAISVQDRSLYAGTAPKRGRPVHSEVDAKVDRVAQGMWAQQVLKERNCL</sequence>
<dbReference type="VEuPathDB" id="TriTrypDB:LtaPh_2511000"/>
<gene>
    <name evidence="3" type="ORF">LtaPh_2511000</name>
</gene>
<dbReference type="EMBL" id="BLBS01000034">
    <property type="protein sequence ID" value="GET89199.1"/>
    <property type="molecule type" value="Genomic_DNA"/>
</dbReference>
<feature type="compositionally biased region" description="Polar residues" evidence="2">
    <location>
        <begin position="144"/>
        <end position="173"/>
    </location>
</feature>
<feature type="region of interest" description="Disordered" evidence="2">
    <location>
        <begin position="79"/>
        <end position="182"/>
    </location>
</feature>
<keyword evidence="4" id="KW-1185">Reference proteome</keyword>
<organism evidence="3 4">
    <name type="scientific">Leishmania tarentolae</name>
    <name type="common">Sauroleishmania tarentolae</name>
    <dbReference type="NCBI Taxonomy" id="5689"/>
    <lineage>
        <taxon>Eukaryota</taxon>
        <taxon>Discoba</taxon>
        <taxon>Euglenozoa</taxon>
        <taxon>Kinetoplastea</taxon>
        <taxon>Metakinetoplastina</taxon>
        <taxon>Trypanosomatida</taxon>
        <taxon>Trypanosomatidae</taxon>
        <taxon>Leishmaniinae</taxon>
        <taxon>Leishmania</taxon>
        <taxon>lizard Leishmania</taxon>
    </lineage>
</organism>
<evidence type="ECO:0000256" key="1">
    <source>
        <dbReference type="SAM" id="Coils"/>
    </source>
</evidence>
<keyword evidence="1" id="KW-0175">Coiled coil</keyword>
<feature type="compositionally biased region" description="Basic and acidic residues" evidence="2">
    <location>
        <begin position="719"/>
        <end position="734"/>
    </location>
</feature>
<dbReference type="AlphaFoldDB" id="A0A640KP24"/>
<evidence type="ECO:0000313" key="4">
    <source>
        <dbReference type="Proteomes" id="UP000419144"/>
    </source>
</evidence>
<feature type="region of interest" description="Disordered" evidence="2">
    <location>
        <begin position="240"/>
        <end position="285"/>
    </location>
</feature>
<feature type="compositionally biased region" description="Low complexity" evidence="2">
    <location>
        <begin position="8"/>
        <end position="30"/>
    </location>
</feature>
<dbReference type="OrthoDB" id="266362at2759"/>
<reference evidence="3" key="1">
    <citation type="submission" date="2019-11" db="EMBL/GenBank/DDBJ databases">
        <title>Leishmania tarentolae CDS.</title>
        <authorList>
            <person name="Goto Y."/>
            <person name="Yamagishi J."/>
        </authorList>
    </citation>
    <scope>NUCLEOTIDE SEQUENCE [LARGE SCALE GENOMIC DNA]</scope>
    <source>
        <strain evidence="3">Parrot Tar II</strain>
    </source>
</reference>
<name>A0A640KP24_LEITA</name>
<feature type="region of interest" description="Disordered" evidence="2">
    <location>
        <begin position="1"/>
        <end position="61"/>
    </location>
</feature>
<protein>
    <submittedName>
        <fullName evidence="3">Uncharacterized protein</fullName>
    </submittedName>
</protein>
<evidence type="ECO:0000256" key="2">
    <source>
        <dbReference type="SAM" id="MobiDB-lite"/>
    </source>
</evidence>
<feature type="compositionally biased region" description="Basic and acidic residues" evidence="2">
    <location>
        <begin position="742"/>
        <end position="752"/>
    </location>
</feature>
<evidence type="ECO:0000313" key="3">
    <source>
        <dbReference type="EMBL" id="GET89199.1"/>
    </source>
</evidence>
<feature type="compositionally biased region" description="Low complexity" evidence="2">
    <location>
        <begin position="42"/>
        <end position="53"/>
    </location>
</feature>
<feature type="compositionally biased region" description="Low complexity" evidence="2">
    <location>
        <begin position="103"/>
        <end position="119"/>
    </location>
</feature>
<feature type="coiled-coil region" evidence="1">
    <location>
        <begin position="549"/>
        <end position="594"/>
    </location>
</feature>
<feature type="compositionally biased region" description="Low complexity" evidence="2">
    <location>
        <begin position="241"/>
        <end position="253"/>
    </location>
</feature>
<feature type="region of interest" description="Disordered" evidence="2">
    <location>
        <begin position="505"/>
        <end position="528"/>
    </location>
</feature>
<feature type="compositionally biased region" description="Basic and acidic residues" evidence="2">
    <location>
        <begin position="828"/>
        <end position="843"/>
    </location>
</feature>
<comment type="caution">
    <text evidence="3">The sequence shown here is derived from an EMBL/GenBank/DDBJ whole genome shotgun (WGS) entry which is preliminary data.</text>
</comment>
<feature type="region of interest" description="Disordered" evidence="2">
    <location>
        <begin position="196"/>
        <end position="218"/>
    </location>
</feature>
<feature type="compositionally biased region" description="Polar residues" evidence="2">
    <location>
        <begin position="276"/>
        <end position="285"/>
    </location>
</feature>